<evidence type="ECO:0000256" key="1">
    <source>
        <dbReference type="SAM" id="SignalP"/>
    </source>
</evidence>
<reference evidence="3" key="1">
    <citation type="submission" date="2022-04" db="EMBL/GenBank/DDBJ databases">
        <title>Lysobacter sp. CAU 1642 isolated from sea sand.</title>
        <authorList>
            <person name="Kim W."/>
        </authorList>
    </citation>
    <scope>NUCLEOTIDE SEQUENCE</scope>
    <source>
        <strain evidence="3">CAU 1642</strain>
    </source>
</reference>
<organism evidence="3 4">
    <name type="scientific">Pseudomarimonas salicorniae</name>
    <dbReference type="NCBI Taxonomy" id="2933270"/>
    <lineage>
        <taxon>Bacteria</taxon>
        <taxon>Pseudomonadati</taxon>
        <taxon>Pseudomonadota</taxon>
        <taxon>Gammaproteobacteria</taxon>
        <taxon>Lysobacterales</taxon>
        <taxon>Lysobacteraceae</taxon>
        <taxon>Pseudomarimonas</taxon>
    </lineage>
</organism>
<dbReference type="InterPro" id="IPR025388">
    <property type="entry name" value="Alginate_export_dom"/>
</dbReference>
<proteinExistence type="predicted"/>
<dbReference type="Gene3D" id="2.40.160.10">
    <property type="entry name" value="Porin"/>
    <property type="match status" value="1"/>
</dbReference>
<feature type="chain" id="PRO_5047528928" evidence="1">
    <location>
        <begin position="27"/>
        <end position="394"/>
    </location>
</feature>
<accession>A0ABT0GDN7</accession>
<gene>
    <name evidence="3" type="ORF">M0G41_03185</name>
</gene>
<feature type="domain" description="Alginate export" evidence="2">
    <location>
        <begin position="35"/>
        <end position="155"/>
    </location>
</feature>
<keyword evidence="1" id="KW-0732">Signal</keyword>
<dbReference type="Pfam" id="PF13372">
    <property type="entry name" value="Alginate_exp"/>
    <property type="match status" value="1"/>
</dbReference>
<dbReference type="Proteomes" id="UP001431449">
    <property type="component" value="Unassembled WGS sequence"/>
</dbReference>
<feature type="signal peptide" evidence="1">
    <location>
        <begin position="1"/>
        <end position="26"/>
    </location>
</feature>
<dbReference type="SUPFAM" id="SSF56935">
    <property type="entry name" value="Porins"/>
    <property type="match status" value="1"/>
</dbReference>
<evidence type="ECO:0000313" key="3">
    <source>
        <dbReference type="EMBL" id="MCK7592669.1"/>
    </source>
</evidence>
<evidence type="ECO:0000313" key="4">
    <source>
        <dbReference type="Proteomes" id="UP001431449"/>
    </source>
</evidence>
<dbReference type="InterPro" id="IPR023614">
    <property type="entry name" value="Porin_dom_sf"/>
</dbReference>
<name>A0ABT0GDN7_9GAMM</name>
<evidence type="ECO:0000259" key="2">
    <source>
        <dbReference type="Pfam" id="PF13372"/>
    </source>
</evidence>
<dbReference type="RefSeq" id="WP_248204956.1">
    <property type="nucleotide sequence ID" value="NZ_JALNMH010000002.1"/>
</dbReference>
<keyword evidence="4" id="KW-1185">Reference proteome</keyword>
<comment type="caution">
    <text evidence="3">The sequence shown here is derived from an EMBL/GenBank/DDBJ whole genome shotgun (WGS) entry which is preliminary data.</text>
</comment>
<protein>
    <submittedName>
        <fullName evidence="3">Alginate export family protein</fullName>
    </submittedName>
</protein>
<sequence length="394" mass="43426">MPRIARLLIPLSIAALLAGPPSTAAAGSGPSLYLRLRHENVDDAALARRAEATTYRLRLGHLFEISPRWSGFLEAEHTGHLFGERYNSTANGAAGFPTVADPDNTELNQAWARLRQGPLAATLGRQRLNLGNQRFVGAVGWRQNEQTFDALDLQFAFDGPSLRYVYLDRVNRVFGAEHPNPLLARWDLDTHVVEATTTLGPGRLAILGLWLDNRSLPDASHRNLGLRYEGSLSIGEAPALDFVAEFAQQRPHADGLGGNRANFTSAELGTRLAAGQFRIGLERLGGDGRYAFQTPLATLHAFNGWADRFLTTPPHGLRDLWLGWNRGFGSVMASLRLHRFEADQGGARYGDELDASLGWKVDAQWNVLFKVAHYRSEGFASDVDKAWVSVEYAF</sequence>
<dbReference type="EMBL" id="JALNMH010000002">
    <property type="protein sequence ID" value="MCK7592669.1"/>
    <property type="molecule type" value="Genomic_DNA"/>
</dbReference>